<reference evidence="2" key="1">
    <citation type="submission" date="2023-07" db="EMBL/GenBank/DDBJ databases">
        <title>Sequencing the genomes of 1000 actinobacteria strains.</title>
        <authorList>
            <person name="Klenk H.-P."/>
        </authorList>
    </citation>
    <scope>NUCLEOTIDE SEQUENCE</scope>
    <source>
        <strain evidence="2">DSM 13988</strain>
    </source>
</reference>
<evidence type="ECO:0000313" key="3">
    <source>
        <dbReference type="Proteomes" id="UP001247307"/>
    </source>
</evidence>
<dbReference type="AlphaFoldDB" id="A0AAE4C748"/>
<dbReference type="GO" id="GO:0005524">
    <property type="term" value="F:ATP binding"/>
    <property type="evidence" value="ECO:0007669"/>
    <property type="project" value="TreeGrafter"/>
</dbReference>
<comment type="similarity">
    <text evidence="1">Belongs to the P(II) protein family.</text>
</comment>
<dbReference type="InterPro" id="IPR002187">
    <property type="entry name" value="N-reg_PII"/>
</dbReference>
<dbReference type="InterPro" id="IPR017918">
    <property type="entry name" value="N-reg_PII_CS"/>
</dbReference>
<dbReference type="InterPro" id="IPR011322">
    <property type="entry name" value="N-reg_PII-like_a/b"/>
</dbReference>
<dbReference type="Pfam" id="PF00543">
    <property type="entry name" value="P-II"/>
    <property type="match status" value="1"/>
</dbReference>
<sequence length="112" mass="11932">MKLISAVIRPECLNPVRERLAAAGLAGLTASTVAGVGQQAGHRESYRGQNFVVDLLPKVKIELAVHERSVERAIEAITEGARSGAMGDGKIWITSLDGVVRIRTGERGQDAL</sequence>
<evidence type="ECO:0000256" key="1">
    <source>
        <dbReference type="RuleBase" id="RU003936"/>
    </source>
</evidence>
<name>A0AAE4C748_9MICC</name>
<dbReference type="GO" id="GO:0006808">
    <property type="term" value="P:regulation of nitrogen utilization"/>
    <property type="evidence" value="ECO:0007669"/>
    <property type="project" value="InterPro"/>
</dbReference>
<dbReference type="PROSITE" id="PS00638">
    <property type="entry name" value="PII_GLNB_CTER"/>
    <property type="match status" value="1"/>
</dbReference>
<accession>A0AAE4C748</accession>
<dbReference type="RefSeq" id="WP_309852560.1">
    <property type="nucleotide sequence ID" value="NZ_BAAAIU010000004.1"/>
</dbReference>
<dbReference type="PANTHER" id="PTHR30115">
    <property type="entry name" value="NITROGEN REGULATORY PROTEIN P-II"/>
    <property type="match status" value="1"/>
</dbReference>
<protein>
    <submittedName>
        <fullName evidence="2">Nitrogen regulatory protein PII</fullName>
    </submittedName>
</protein>
<dbReference type="PROSITE" id="PS51343">
    <property type="entry name" value="PII_GLNB_DOM"/>
    <property type="match status" value="1"/>
</dbReference>
<dbReference type="SMART" id="SM00938">
    <property type="entry name" value="P-II"/>
    <property type="match status" value="1"/>
</dbReference>
<keyword evidence="3" id="KW-1185">Reference proteome</keyword>
<dbReference type="GO" id="GO:0030234">
    <property type="term" value="F:enzyme regulator activity"/>
    <property type="evidence" value="ECO:0007669"/>
    <property type="project" value="InterPro"/>
</dbReference>
<dbReference type="PRINTS" id="PR00340">
    <property type="entry name" value="PIIGLNB"/>
</dbReference>
<comment type="caution">
    <text evidence="2">The sequence shown here is derived from an EMBL/GenBank/DDBJ whole genome shotgun (WGS) entry which is preliminary data.</text>
</comment>
<dbReference type="GO" id="GO:0005829">
    <property type="term" value="C:cytosol"/>
    <property type="evidence" value="ECO:0007669"/>
    <property type="project" value="TreeGrafter"/>
</dbReference>
<dbReference type="Gene3D" id="3.30.70.120">
    <property type="match status" value="1"/>
</dbReference>
<dbReference type="InterPro" id="IPR015867">
    <property type="entry name" value="N-reg_PII/ATP_PRibTrfase_C"/>
</dbReference>
<dbReference type="SUPFAM" id="SSF54913">
    <property type="entry name" value="GlnB-like"/>
    <property type="match status" value="1"/>
</dbReference>
<gene>
    <name evidence="2" type="ORF">J2S35_001807</name>
</gene>
<dbReference type="Proteomes" id="UP001247307">
    <property type="component" value="Unassembled WGS sequence"/>
</dbReference>
<dbReference type="PANTHER" id="PTHR30115:SF11">
    <property type="entry name" value="NITROGEN REGULATORY PROTEIN P-II HOMOLOG"/>
    <property type="match status" value="1"/>
</dbReference>
<organism evidence="2 3">
    <name type="scientific">Falsarthrobacter nasiphocae</name>
    <dbReference type="NCBI Taxonomy" id="189863"/>
    <lineage>
        <taxon>Bacteria</taxon>
        <taxon>Bacillati</taxon>
        <taxon>Actinomycetota</taxon>
        <taxon>Actinomycetes</taxon>
        <taxon>Micrococcales</taxon>
        <taxon>Micrococcaceae</taxon>
        <taxon>Falsarthrobacter</taxon>
    </lineage>
</organism>
<proteinExistence type="inferred from homology"/>
<evidence type="ECO:0000313" key="2">
    <source>
        <dbReference type="EMBL" id="MDR6892867.1"/>
    </source>
</evidence>
<dbReference type="EMBL" id="JAVDUI010000001">
    <property type="protein sequence ID" value="MDR6892867.1"/>
    <property type="molecule type" value="Genomic_DNA"/>
</dbReference>